<accession>A0A443JMD5</accession>
<dbReference type="RefSeq" id="WP_128208444.1">
    <property type="nucleotide sequence ID" value="NZ_JBHRSO010000055.1"/>
</dbReference>
<dbReference type="EMBL" id="SAUZ01000008">
    <property type="protein sequence ID" value="RWR21661.1"/>
    <property type="molecule type" value="Genomic_DNA"/>
</dbReference>
<name>A0A443JMD5_9RHOB</name>
<reference evidence="1 2" key="2">
    <citation type="submission" date="2019-01" db="EMBL/GenBank/DDBJ databases">
        <authorList>
            <person name="Li Y."/>
        </authorList>
    </citation>
    <scope>NUCLEOTIDE SEQUENCE [LARGE SCALE GENOMIC DNA]</scope>
    <source>
        <strain evidence="1 2">SK2B-1</strain>
    </source>
</reference>
<proteinExistence type="predicted"/>
<organism evidence="1 2">
    <name type="scientific">Paenirhodobacter populi</name>
    <dbReference type="NCBI Taxonomy" id="2306993"/>
    <lineage>
        <taxon>Bacteria</taxon>
        <taxon>Pseudomonadati</taxon>
        <taxon>Pseudomonadota</taxon>
        <taxon>Alphaproteobacteria</taxon>
        <taxon>Rhodobacterales</taxon>
        <taxon>Rhodobacter group</taxon>
        <taxon>Paenirhodobacter</taxon>
    </lineage>
</organism>
<evidence type="ECO:0000313" key="1">
    <source>
        <dbReference type="EMBL" id="RWR21661.1"/>
    </source>
</evidence>
<evidence type="ECO:0000313" key="2">
    <source>
        <dbReference type="Proteomes" id="UP000284476"/>
    </source>
</evidence>
<gene>
    <name evidence="1" type="ORF">D2T30_07975</name>
</gene>
<evidence type="ECO:0008006" key="3">
    <source>
        <dbReference type="Google" id="ProtNLM"/>
    </source>
</evidence>
<comment type="caution">
    <text evidence="1">The sequence shown here is derived from an EMBL/GenBank/DDBJ whole genome shotgun (WGS) entry which is preliminary data.</text>
</comment>
<dbReference type="Proteomes" id="UP000284476">
    <property type="component" value="Unassembled WGS sequence"/>
</dbReference>
<sequence length="105" mass="11366">MRGIGLVWGVLLAGCGASPAPQFFGAERHEVTLDGYRFVVFHKEDMAEVVRLGYLTPRQRDPVPALMVVAAERATGCRVLGPLRGLARSPSLPGDTGEARFELKC</sequence>
<reference evidence="1 2" key="1">
    <citation type="submission" date="2019-01" db="EMBL/GenBank/DDBJ databases">
        <title>Sinorhodobacter populi sp. nov. isolated from the symptomatic bark tissue of Populus euramericana canker.</title>
        <authorList>
            <person name="Xu G."/>
        </authorList>
    </citation>
    <scope>NUCLEOTIDE SEQUENCE [LARGE SCALE GENOMIC DNA]</scope>
    <source>
        <strain evidence="1 2">SK2B-1</strain>
    </source>
</reference>
<protein>
    <recommendedName>
        <fullName evidence="3">Lipoprotein</fullName>
    </recommendedName>
</protein>
<dbReference type="AlphaFoldDB" id="A0A443JMD5"/>
<dbReference type="PROSITE" id="PS51257">
    <property type="entry name" value="PROKAR_LIPOPROTEIN"/>
    <property type="match status" value="1"/>
</dbReference>